<evidence type="ECO:0000313" key="2">
    <source>
        <dbReference type="EMBL" id="CAH1715904.1"/>
    </source>
</evidence>
<dbReference type="CDD" id="cd09917">
    <property type="entry name" value="F-box_SF"/>
    <property type="match status" value="1"/>
</dbReference>
<keyword evidence="3" id="KW-1185">Reference proteome</keyword>
<sequence length="390" mass="45944">MKTKEVMAPKKDEITWKSITNNIVKAIKNKRYDPVELLPKNVVDKIFDYIKGKELMTVSLVNHRWYNFIGKSERHMSKVEIRIVEPRTGRLPLFTMRDATFMTQNRRKYQNISLISLEFGLRTQHKLLLANFQWRIVRLICHGFKTQIDLNNFLGMIEPYVEEIVLRSICIKKDILHTLEQNFTFPRLMKLSIRNCSAYVYNGPFNGVTNLYSLNIGTEYSSKYSPGKHKGTLRNQGIQNIMLNNHYLDELELFLSQEDFDAIYMNERFLRNIRFSLYSLSVGCFIQQDNEGINIVQINNFIRFLESQKYLVELNLEKWLGILVLECSVNDMQLRGLTITTFEQFGQHNDSVDHLSLQRNQTIEHLRIWTQNNSVVKEIVNPSGHRSMQY</sequence>
<dbReference type="Pfam" id="PF00646">
    <property type="entry name" value="F-box"/>
    <property type="match status" value="1"/>
</dbReference>
<dbReference type="InterPro" id="IPR036047">
    <property type="entry name" value="F-box-like_dom_sf"/>
</dbReference>
<reference evidence="2" key="1">
    <citation type="submission" date="2022-01" db="EMBL/GenBank/DDBJ databases">
        <authorList>
            <person name="King R."/>
        </authorList>
    </citation>
    <scope>NUCLEOTIDE SEQUENCE</scope>
</reference>
<dbReference type="SMART" id="SM00256">
    <property type="entry name" value="FBOX"/>
    <property type="match status" value="1"/>
</dbReference>
<name>A0A9P0IXU3_9DIPT</name>
<accession>A0A9P0IXU3</accession>
<dbReference type="AlphaFoldDB" id="A0A9P0IXU3"/>
<reference evidence="2" key="2">
    <citation type="submission" date="2022-10" db="EMBL/GenBank/DDBJ databases">
        <authorList>
            <consortium name="ENA_rothamsted_submissions"/>
            <consortium name="culmorum"/>
            <person name="King R."/>
        </authorList>
    </citation>
    <scope>NUCLEOTIDE SEQUENCE</scope>
</reference>
<dbReference type="InterPro" id="IPR001810">
    <property type="entry name" value="F-box_dom"/>
</dbReference>
<dbReference type="PROSITE" id="PS50181">
    <property type="entry name" value="FBOX"/>
    <property type="match status" value="1"/>
</dbReference>
<dbReference type="EMBL" id="OU895877">
    <property type="protein sequence ID" value="CAH1715904.1"/>
    <property type="molecule type" value="Genomic_DNA"/>
</dbReference>
<dbReference type="SUPFAM" id="SSF81383">
    <property type="entry name" value="F-box domain"/>
    <property type="match status" value="1"/>
</dbReference>
<organism evidence="2 3">
    <name type="scientific">Chironomus riparius</name>
    <dbReference type="NCBI Taxonomy" id="315576"/>
    <lineage>
        <taxon>Eukaryota</taxon>
        <taxon>Metazoa</taxon>
        <taxon>Ecdysozoa</taxon>
        <taxon>Arthropoda</taxon>
        <taxon>Hexapoda</taxon>
        <taxon>Insecta</taxon>
        <taxon>Pterygota</taxon>
        <taxon>Neoptera</taxon>
        <taxon>Endopterygota</taxon>
        <taxon>Diptera</taxon>
        <taxon>Nematocera</taxon>
        <taxon>Chironomoidea</taxon>
        <taxon>Chironomidae</taxon>
        <taxon>Chironominae</taxon>
        <taxon>Chironomus</taxon>
    </lineage>
</organism>
<dbReference type="Proteomes" id="UP001153620">
    <property type="component" value="Chromosome 1"/>
</dbReference>
<proteinExistence type="predicted"/>
<evidence type="ECO:0000313" key="3">
    <source>
        <dbReference type="Proteomes" id="UP001153620"/>
    </source>
</evidence>
<evidence type="ECO:0000259" key="1">
    <source>
        <dbReference type="PROSITE" id="PS50181"/>
    </source>
</evidence>
<dbReference type="OrthoDB" id="6628406at2759"/>
<gene>
    <name evidence="2" type="ORF">CHIRRI_LOCUS4091</name>
</gene>
<feature type="domain" description="F-box" evidence="1">
    <location>
        <begin position="32"/>
        <end position="79"/>
    </location>
</feature>
<dbReference type="Gene3D" id="1.20.1280.50">
    <property type="match status" value="1"/>
</dbReference>
<protein>
    <recommendedName>
        <fullName evidence="1">F-box domain-containing protein</fullName>
    </recommendedName>
</protein>